<gene>
    <name evidence="1" type="ORF">ME3_222</name>
</gene>
<organism evidence="1 2">
    <name type="scientific">Acinetobacter phage vB_AbaM_ME3</name>
    <dbReference type="NCBI Taxonomy" id="1837876"/>
    <lineage>
        <taxon>Viruses</taxon>
        <taxon>Duplodnaviria</taxon>
        <taxon>Heunggongvirae</taxon>
        <taxon>Uroviricota</taxon>
        <taxon>Caudoviricetes</taxon>
        <taxon>Metrivirus</taxon>
        <taxon>Metrivirus ME3</taxon>
    </lineage>
</organism>
<evidence type="ECO:0000313" key="1">
    <source>
        <dbReference type="EMBL" id="AND75383.1"/>
    </source>
</evidence>
<accession>A0A172Q0R8</accession>
<dbReference type="Proteomes" id="UP000225947">
    <property type="component" value="Segment"/>
</dbReference>
<keyword evidence="2" id="KW-1185">Reference proteome</keyword>
<reference evidence="2" key="1">
    <citation type="submission" date="2016-03" db="EMBL/GenBank/DDBJ databases">
        <title>Characterization of Acinetobacter baumannii phage vB_AbaM_ME3.</title>
        <authorList>
            <person name="Buttimer C.T.H."/>
            <person name="Elbreki M."/>
            <person name="Coffey A."/>
        </authorList>
    </citation>
    <scope>NUCLEOTIDE SEQUENCE [LARGE SCALE GENOMIC DNA]</scope>
</reference>
<proteinExistence type="predicted"/>
<dbReference type="EMBL" id="KU935715">
    <property type="protein sequence ID" value="AND75383.1"/>
    <property type="molecule type" value="Genomic_DNA"/>
</dbReference>
<sequence>MQKLNKFKLPTTIKLSQDCFNDLRIYSKYQMRLYISKISEHISANLLQTIKPKQFIDEGSFAIRIGINCPIYISGDIAHLLSNGFCLEKQLGSSLLSYCAVPFNINNEYLPVDVI</sequence>
<name>A0A172Q0R8_9CAUD</name>
<protein>
    <submittedName>
        <fullName evidence="1">Uncharacterized protein</fullName>
    </submittedName>
</protein>
<evidence type="ECO:0000313" key="2">
    <source>
        <dbReference type="Proteomes" id="UP000225947"/>
    </source>
</evidence>